<dbReference type="RefSeq" id="WP_141484129.1">
    <property type="nucleotide sequence ID" value="NZ_SMDN01000013.1"/>
</dbReference>
<evidence type="ECO:0000313" key="3">
    <source>
        <dbReference type="Proteomes" id="UP000320801"/>
    </source>
</evidence>
<dbReference type="AlphaFoldDB" id="A0A507SHK6"/>
<accession>A0A507SHK6</accession>
<reference evidence="2 3" key="1">
    <citation type="submission" date="2019-03" db="EMBL/GenBank/DDBJ databases">
        <title>Characterization of a novel Mycoplasma cynos real-time PCR assay.</title>
        <authorList>
            <person name="Tallmadge R.L."/>
            <person name="Mitchell P.K."/>
            <person name="Goodman L."/>
        </authorList>
    </citation>
    <scope>NUCLEOTIDE SEQUENCE [LARGE SCALE GENOMIC DNA]</scope>
    <source>
        <strain evidence="2 3">1642</strain>
    </source>
</reference>
<protein>
    <submittedName>
        <fullName evidence="2">Uncharacterized protein</fullName>
    </submittedName>
</protein>
<evidence type="ECO:0000256" key="1">
    <source>
        <dbReference type="SAM" id="Coils"/>
    </source>
</evidence>
<feature type="coiled-coil region" evidence="1">
    <location>
        <begin position="37"/>
        <end position="64"/>
    </location>
</feature>
<keyword evidence="3" id="KW-1185">Reference proteome</keyword>
<proteinExistence type="predicted"/>
<dbReference type="EMBL" id="SMDN01000013">
    <property type="protein sequence ID" value="TQC51339.1"/>
    <property type="molecule type" value="Genomic_DNA"/>
</dbReference>
<organism evidence="2 3">
    <name type="scientific">Mycoplasmopsis mucosicanis</name>
    <dbReference type="NCBI Taxonomy" id="458208"/>
    <lineage>
        <taxon>Bacteria</taxon>
        <taxon>Bacillati</taxon>
        <taxon>Mycoplasmatota</taxon>
        <taxon>Mycoplasmoidales</taxon>
        <taxon>Metamycoplasmataceae</taxon>
        <taxon>Mycoplasmopsis</taxon>
    </lineage>
</organism>
<name>A0A507SHK6_9BACT</name>
<dbReference type="Proteomes" id="UP000320801">
    <property type="component" value="Unassembled WGS sequence"/>
</dbReference>
<sequence length="1062" mass="122599">MDFSKVNKKVLFSVIGAVGGAAAIGTIAGVSVAVNNSNKKNALLKQFKKEKDELKREVEKLYEGHKDRDAKLNELKDLKSLEQLKTFSKQLKGNFDALVSVDDKFLNLVSEDKKDQFKTKKESAKTIKQLEDLKSELVGQLKSQLSDKAKNVLDENKKNEIINDIEKLENDSSYEQLNKKIDDQVNEQGGIIATLQARIEKLINENIHNDELKAQYLMQTKQLNDEKALEELEKTIQSEIDQTNQARENAKKLLDKLSDDNKVKVANKDKVEDLKSTKETLNEVAQLLQNEYDKLIVDAKEKIKVAEGSDEYAQWLKELDDKTPTESRLKEIQTKAMSLFDKEKISLSKELDKLSDQETQKVNFKKQLSDAKNIEDLKKTRTAVLLLIDQTNEARQKAITLLDKFSDDNDVKKNNKDKIRDPKSSKKTLDEVTQTLEDEYNKLVTEAKTKIAVAEGSEEYTQWSKQLTDKELNEKDLKGLEAKANELFNSVKKNLDAEIEKLDNGDQQKTELKNQSTAAKNIKTLNEIKVKLDEHKEHLKVLDKVKELKEKVSKSKLHDTRKQQINELLDHATPDTIADIEMKIEKAIENQAELDKKLPIAQESLNKLNDGELKNRYKTILEKVDLTAQEAEKVTLEIEKYLENLKTEARKFIMENIDESNQRTFIALVDGAETEMQILNAKQKVIDINKSSYDTTHKLASDAIDRLSDNNPNKNTYKAQFDEAKEITLKNINLLDKIRIEIDEYLKELKTKTKESIDKALSDHVLFPHDKSVETYKGLSEEFKKINKRSATEDTLLRLKETAEKSYANALRFFYTSRLEDWRTIQFFNELYGFVKKAKNIKEIYNATLLTSVLEKLTFLNVSSNEYNEFSEKLWHLEINDDHFQEKLQDIYQKLLQLPVLNQKDKVTSELNDFLSHLDEETKKAFSSTIESSKDDVSYLNFLNYIIKPYLELGIQNEALNIINSTGLSFEKKQQYKEKLSGLWQPEFIDDLLMNEVGFIDFSKHLSDFTQLLDKNHWPNLTETQKALFKKIVDTKPMKLSVIFELLRLANKFNEENKTEKV</sequence>
<comment type="caution">
    <text evidence="2">The sequence shown here is derived from an EMBL/GenBank/DDBJ whole genome shotgun (WGS) entry which is preliminary data.</text>
</comment>
<keyword evidence="1" id="KW-0175">Coiled coil</keyword>
<feature type="coiled-coil region" evidence="1">
    <location>
        <begin position="229"/>
        <end position="298"/>
    </location>
</feature>
<evidence type="ECO:0000313" key="2">
    <source>
        <dbReference type="EMBL" id="TQC51339.1"/>
    </source>
</evidence>
<gene>
    <name evidence="2" type="ORF">E1I18_03045</name>
</gene>
<dbReference type="OrthoDB" id="580851at2"/>